<evidence type="ECO:0000256" key="1">
    <source>
        <dbReference type="ARBA" id="ARBA00004571"/>
    </source>
</evidence>
<dbReference type="PANTHER" id="PTHR32552:SF83">
    <property type="entry name" value="BLR3904 PROTEIN"/>
    <property type="match status" value="1"/>
</dbReference>
<comment type="similarity">
    <text evidence="2 10 11">Belongs to the TonB-dependent receptor family.</text>
</comment>
<comment type="subcellular location">
    <subcellularLocation>
        <location evidence="1 10">Cell outer membrane</location>
        <topology evidence="1 10">Multi-pass membrane protein</topology>
    </subcellularLocation>
</comment>
<dbReference type="InterPro" id="IPR037066">
    <property type="entry name" value="Plug_dom_sf"/>
</dbReference>
<dbReference type="Gene3D" id="2.40.170.20">
    <property type="entry name" value="TonB-dependent receptor, beta-barrel domain"/>
    <property type="match status" value="1"/>
</dbReference>
<keyword evidence="8 15" id="KW-0675">Receptor</keyword>
<dbReference type="Gene3D" id="2.170.130.10">
    <property type="entry name" value="TonB-dependent receptor, plug domain"/>
    <property type="match status" value="1"/>
</dbReference>
<dbReference type="InterPro" id="IPR010105">
    <property type="entry name" value="TonB_sidphr_rcpt"/>
</dbReference>
<feature type="compositionally biased region" description="Polar residues" evidence="12">
    <location>
        <begin position="17"/>
        <end position="28"/>
    </location>
</feature>
<feature type="compositionally biased region" description="Basic residues" evidence="12">
    <location>
        <begin position="1"/>
        <end position="11"/>
    </location>
</feature>
<dbReference type="Pfam" id="PF07715">
    <property type="entry name" value="Plug"/>
    <property type="match status" value="1"/>
</dbReference>
<feature type="domain" description="TonB-dependent receptor plug" evidence="14">
    <location>
        <begin position="111"/>
        <end position="209"/>
    </location>
</feature>
<evidence type="ECO:0000256" key="8">
    <source>
        <dbReference type="ARBA" id="ARBA00023170"/>
    </source>
</evidence>
<accession>A0ABW4KX68</accession>
<comment type="caution">
    <text evidence="15">The sequence shown here is derived from an EMBL/GenBank/DDBJ whole genome shotgun (WGS) entry which is preliminary data.</text>
</comment>
<evidence type="ECO:0000256" key="12">
    <source>
        <dbReference type="SAM" id="MobiDB-lite"/>
    </source>
</evidence>
<dbReference type="CDD" id="cd01347">
    <property type="entry name" value="ligand_gated_channel"/>
    <property type="match status" value="1"/>
</dbReference>
<dbReference type="InterPro" id="IPR012910">
    <property type="entry name" value="Plug_dom"/>
</dbReference>
<keyword evidence="4 10" id="KW-1134">Transmembrane beta strand</keyword>
<dbReference type="Proteomes" id="UP001597304">
    <property type="component" value="Unassembled WGS sequence"/>
</dbReference>
<evidence type="ECO:0000256" key="4">
    <source>
        <dbReference type="ARBA" id="ARBA00022452"/>
    </source>
</evidence>
<keyword evidence="6 11" id="KW-0798">TonB box</keyword>
<keyword evidence="16" id="KW-1185">Reference proteome</keyword>
<keyword evidence="9 10" id="KW-0998">Cell outer membrane</keyword>
<dbReference type="PROSITE" id="PS52016">
    <property type="entry name" value="TONB_DEPENDENT_REC_3"/>
    <property type="match status" value="1"/>
</dbReference>
<evidence type="ECO:0000256" key="9">
    <source>
        <dbReference type="ARBA" id="ARBA00023237"/>
    </source>
</evidence>
<name>A0ABW4KX68_9BURK</name>
<gene>
    <name evidence="15" type="ORF">ACFSF0_14540</name>
</gene>
<dbReference type="InterPro" id="IPR039426">
    <property type="entry name" value="TonB-dep_rcpt-like"/>
</dbReference>
<evidence type="ECO:0000256" key="10">
    <source>
        <dbReference type="PROSITE-ProRule" id="PRU01360"/>
    </source>
</evidence>
<feature type="region of interest" description="Disordered" evidence="12">
    <location>
        <begin position="80"/>
        <end position="111"/>
    </location>
</feature>
<evidence type="ECO:0000259" key="13">
    <source>
        <dbReference type="Pfam" id="PF00593"/>
    </source>
</evidence>
<dbReference type="SUPFAM" id="SSF56935">
    <property type="entry name" value="Porins"/>
    <property type="match status" value="1"/>
</dbReference>
<evidence type="ECO:0000256" key="7">
    <source>
        <dbReference type="ARBA" id="ARBA00023136"/>
    </source>
</evidence>
<dbReference type="Pfam" id="PF00593">
    <property type="entry name" value="TonB_dep_Rec_b-barrel"/>
    <property type="match status" value="1"/>
</dbReference>
<evidence type="ECO:0000256" key="6">
    <source>
        <dbReference type="ARBA" id="ARBA00023077"/>
    </source>
</evidence>
<keyword evidence="3 10" id="KW-0813">Transport</keyword>
<evidence type="ECO:0000313" key="16">
    <source>
        <dbReference type="Proteomes" id="UP001597304"/>
    </source>
</evidence>
<organism evidence="15 16">
    <name type="scientific">Ottowia flava</name>
    <dbReference type="NCBI Taxonomy" id="2675430"/>
    <lineage>
        <taxon>Bacteria</taxon>
        <taxon>Pseudomonadati</taxon>
        <taxon>Pseudomonadota</taxon>
        <taxon>Betaproteobacteria</taxon>
        <taxon>Burkholderiales</taxon>
        <taxon>Comamonadaceae</taxon>
        <taxon>Ottowia</taxon>
    </lineage>
</organism>
<dbReference type="PANTHER" id="PTHR32552">
    <property type="entry name" value="FERRICHROME IRON RECEPTOR-RELATED"/>
    <property type="match status" value="1"/>
</dbReference>
<dbReference type="EMBL" id="JBHUEJ010000035">
    <property type="protein sequence ID" value="MFD1711831.1"/>
    <property type="molecule type" value="Genomic_DNA"/>
</dbReference>
<feature type="compositionally biased region" description="Basic and acidic residues" evidence="12">
    <location>
        <begin position="100"/>
        <end position="111"/>
    </location>
</feature>
<dbReference type="InterPro" id="IPR036942">
    <property type="entry name" value="Beta-barrel_TonB_sf"/>
</dbReference>
<keyword evidence="7 10" id="KW-0472">Membrane</keyword>
<evidence type="ECO:0000256" key="5">
    <source>
        <dbReference type="ARBA" id="ARBA00022692"/>
    </source>
</evidence>
<dbReference type="NCBIfam" id="TIGR01783">
    <property type="entry name" value="TonB-siderophor"/>
    <property type="match status" value="1"/>
</dbReference>
<evidence type="ECO:0000256" key="11">
    <source>
        <dbReference type="RuleBase" id="RU003357"/>
    </source>
</evidence>
<feature type="compositionally biased region" description="Polar residues" evidence="12">
    <location>
        <begin position="88"/>
        <end position="99"/>
    </location>
</feature>
<evidence type="ECO:0000313" key="15">
    <source>
        <dbReference type="EMBL" id="MFD1711831.1"/>
    </source>
</evidence>
<proteinExistence type="inferred from homology"/>
<reference evidence="16" key="1">
    <citation type="journal article" date="2019" name="Int. J. Syst. Evol. Microbiol.">
        <title>The Global Catalogue of Microorganisms (GCM) 10K type strain sequencing project: providing services to taxonomists for standard genome sequencing and annotation.</title>
        <authorList>
            <consortium name="The Broad Institute Genomics Platform"/>
            <consortium name="The Broad Institute Genome Sequencing Center for Infectious Disease"/>
            <person name="Wu L."/>
            <person name="Ma J."/>
        </authorList>
    </citation>
    <scope>NUCLEOTIDE SEQUENCE [LARGE SCALE GENOMIC DNA]</scope>
    <source>
        <strain evidence="16">LMG 29247</strain>
    </source>
</reference>
<feature type="region of interest" description="Disordered" evidence="12">
    <location>
        <begin position="1"/>
        <end position="31"/>
    </location>
</feature>
<feature type="domain" description="TonB-dependent receptor-like beta-barrel" evidence="13">
    <location>
        <begin position="297"/>
        <end position="749"/>
    </location>
</feature>
<sequence>MSAARRSKKKRLETLAEQAQTAPENAATSSPLLPLGAMLLAGSMGTAALAQTATPAAPATPASASGASPTQAAGTLPTVTVRDRAEQDGSTNSKTTLRATKTEIGKGQQELRDIPQSVTVMTEKLMQDRNLDDFREVLRTTAGVTFQAGETGEEDVRLRGFSLGTAGDIYRDGMRDGALYERDTFNDDRVEVIKGSASMLFGKGSTGGVVNQVSKQPFLMNQHEVNTTLGTGGLKRVTGDFNFQTGQDSAFRLNAMAYDADNWGGKQKKFGVAPTFRWGIGTRNEFSVGFYHLDTRGRSTYSHPWFIRDGEIVPTLKARNFYGFDSDKLNTKATYATLSHIYRFDHGGELKTQFRHGRYERDLWASVIRFGTTNGAPTTIDNWGPNTLITRAPKGRMGTSDLTQLQSDYSNKFNWGGRQHHIMAGVDLYYDKSKRNNNFAGPASTLTTTVGQPNPHQWRDDTRGDPVYNKFDASNFGIYVQDTMSLTEQLKLVAGIRFDRFKGSYDTAATTAANGTVTPAYSFSKSESLWSPRVGLLYQPSETQSYYVSYGSSYNTSGDAYQFTPSSPNNTLANTPAEKSRNLEIGGKWDVLDKRLSLGTALFYSEKYNERNTDPDSAAVQYLLSGKRHALGMEFNAAGRITPAWEVFWNHTWIPKAKIDKSNQQLAANGGGAQVQGDRPGLTPRNSGSIWTTYRFMPKFRVGLGANYRSSQNPEGSRAVKAKGFVTFDAMAEYSMTDTMSLKLNVTNLTNRLYADALYRGFYAPGAPRRVELTFKALF</sequence>
<protein>
    <submittedName>
        <fullName evidence="15">TonB-dependent receptor</fullName>
    </submittedName>
</protein>
<evidence type="ECO:0000259" key="14">
    <source>
        <dbReference type="Pfam" id="PF07715"/>
    </source>
</evidence>
<keyword evidence="5 10" id="KW-0812">Transmembrane</keyword>
<evidence type="ECO:0000256" key="2">
    <source>
        <dbReference type="ARBA" id="ARBA00009810"/>
    </source>
</evidence>
<evidence type="ECO:0000256" key="3">
    <source>
        <dbReference type="ARBA" id="ARBA00022448"/>
    </source>
</evidence>
<feature type="region of interest" description="Disordered" evidence="12">
    <location>
        <begin position="666"/>
        <end position="685"/>
    </location>
</feature>
<dbReference type="InterPro" id="IPR000531">
    <property type="entry name" value="Beta-barrel_TonB"/>
</dbReference>